<gene>
    <name evidence="2" type="ORF">GGX14DRAFT_591744</name>
</gene>
<sequence>MLSPSKGKAKGETQWSSGWWDFYALLDQSPRPVAWSSTSTFFHAHPTQPLVTARHFSTSKQFNLQSPPPVLSSPDTYEPPTVISVSPGGEWLFAYFPSGEMDGVGCLWQRSAPLDVWGIREWWSVGRGAAIVAANWLGAPREWIVDDAGSPTRLPPRGPRTPISNPTLVLVTESRWVTIFYLRQYAPSFKMMSCPLTEPGFSEEGSMEHSTRPGTVKICTRAAIGLAYNDNSMSPMDLALPLSLEIPSSEPELPIDWDSWGEDQCIELCEVRLNFEGVGMTMSTVPLPSLHGTGLGLTNLTFVPVPPSPSDAVEVFQETMYLAATFLDFGDYTSIPKSELALYGLSRKSEQGSGHSSDNRIWTCRHANTRSYPGSVLTYMTSSACGQSLDTFGLYVGILNTSGPLPRDKNRVKEIKIGVTQVLKLPTLIDHERWETGRIMSPIGSAGRDVPLNAVLTCNDSMILCCSLSSFGPSQISLHTAPKLANTHTQSSTGPQFFSFLFLLVTALLSGTSLTDLSHILAYPSVPLKDVGEALSRALMMAENGQALSGLTWRALGLILETYKYGMRALRVNSQPEHEILQARWQTAFDMCSLASCNSAFEDCKDGDAFDLDCVWQLVGLSTWIVGFVEKLFQECILASNLAGLSQGDQDDYDLFNSGHFCNLALQSSSTMLHLVHPIALRNLHAAVDNVVRFKNQVGSLSASEENSHIAKAILVDLIGCSGVDFDALEPLLSELLSEAKRLSVEETRRCLALCEPTNLMRTYILAAIHTVAHASVVNKTLLFIKPSELVDGVSQQIFDGRKDWVKDVVSKGNFGGRRQFVVCVRCGGKSEIGAAAANMAGHSSFSWRAWEKMWTKHCICGGSWIMF</sequence>
<dbReference type="EMBL" id="JARJCW010000011">
    <property type="protein sequence ID" value="KAJ7219347.1"/>
    <property type="molecule type" value="Genomic_DNA"/>
</dbReference>
<feature type="domain" description="Mediator complex subunit 16 C-terminal" evidence="1">
    <location>
        <begin position="806"/>
        <end position="866"/>
    </location>
</feature>
<protein>
    <recommendedName>
        <fullName evidence="1">Mediator complex subunit 16 C-terminal domain-containing protein</fullName>
    </recommendedName>
</protein>
<evidence type="ECO:0000259" key="1">
    <source>
        <dbReference type="Pfam" id="PF20719"/>
    </source>
</evidence>
<evidence type="ECO:0000313" key="2">
    <source>
        <dbReference type="EMBL" id="KAJ7219347.1"/>
    </source>
</evidence>
<reference evidence="2" key="1">
    <citation type="submission" date="2023-03" db="EMBL/GenBank/DDBJ databases">
        <title>Massive genome expansion in bonnet fungi (Mycena s.s.) driven by repeated elements and novel gene families across ecological guilds.</title>
        <authorList>
            <consortium name="Lawrence Berkeley National Laboratory"/>
            <person name="Harder C.B."/>
            <person name="Miyauchi S."/>
            <person name="Viragh M."/>
            <person name="Kuo A."/>
            <person name="Thoen E."/>
            <person name="Andreopoulos B."/>
            <person name="Lu D."/>
            <person name="Skrede I."/>
            <person name="Drula E."/>
            <person name="Henrissat B."/>
            <person name="Morin E."/>
            <person name="Kohler A."/>
            <person name="Barry K."/>
            <person name="LaButti K."/>
            <person name="Morin E."/>
            <person name="Salamov A."/>
            <person name="Lipzen A."/>
            <person name="Mereny Z."/>
            <person name="Hegedus B."/>
            <person name="Baldrian P."/>
            <person name="Stursova M."/>
            <person name="Weitz H."/>
            <person name="Taylor A."/>
            <person name="Grigoriev I.V."/>
            <person name="Nagy L.G."/>
            <person name="Martin F."/>
            <person name="Kauserud H."/>
        </authorList>
    </citation>
    <scope>NUCLEOTIDE SEQUENCE</scope>
    <source>
        <strain evidence="2">9144</strain>
    </source>
</reference>
<keyword evidence="3" id="KW-1185">Reference proteome</keyword>
<organism evidence="2 3">
    <name type="scientific">Mycena pura</name>
    <dbReference type="NCBI Taxonomy" id="153505"/>
    <lineage>
        <taxon>Eukaryota</taxon>
        <taxon>Fungi</taxon>
        <taxon>Dikarya</taxon>
        <taxon>Basidiomycota</taxon>
        <taxon>Agaricomycotina</taxon>
        <taxon>Agaricomycetes</taxon>
        <taxon>Agaricomycetidae</taxon>
        <taxon>Agaricales</taxon>
        <taxon>Marasmiineae</taxon>
        <taxon>Mycenaceae</taxon>
        <taxon>Mycena</taxon>
    </lineage>
</organism>
<dbReference type="Pfam" id="PF20719">
    <property type="entry name" value="Med16_C"/>
    <property type="match status" value="1"/>
</dbReference>
<dbReference type="InterPro" id="IPR048339">
    <property type="entry name" value="Mediator_Med16_C"/>
</dbReference>
<proteinExistence type="predicted"/>
<accession>A0AAD6VPS6</accession>
<name>A0AAD6VPS6_9AGAR</name>
<dbReference type="Proteomes" id="UP001219525">
    <property type="component" value="Unassembled WGS sequence"/>
</dbReference>
<dbReference type="AlphaFoldDB" id="A0AAD6VPS6"/>
<comment type="caution">
    <text evidence="2">The sequence shown here is derived from an EMBL/GenBank/DDBJ whole genome shotgun (WGS) entry which is preliminary data.</text>
</comment>
<evidence type="ECO:0000313" key="3">
    <source>
        <dbReference type="Proteomes" id="UP001219525"/>
    </source>
</evidence>